<dbReference type="GO" id="GO:0032968">
    <property type="term" value="P:positive regulation of transcription elongation by RNA polymerase II"/>
    <property type="evidence" value="ECO:0007669"/>
    <property type="project" value="TreeGrafter"/>
</dbReference>
<dbReference type="GO" id="GO:1990269">
    <property type="term" value="F:RNA polymerase II C-terminal domain phosphoserine binding"/>
    <property type="evidence" value="ECO:0007669"/>
    <property type="project" value="TreeGrafter"/>
</dbReference>
<feature type="compositionally biased region" description="Polar residues" evidence="1">
    <location>
        <begin position="21"/>
        <end position="38"/>
    </location>
</feature>
<evidence type="ECO:0000313" key="3">
    <source>
        <dbReference type="Proteomes" id="UP000242474"/>
    </source>
</evidence>
<dbReference type="OrthoDB" id="20844at2759"/>
<feature type="compositionally biased region" description="Low complexity" evidence="1">
    <location>
        <begin position="1"/>
        <end position="20"/>
    </location>
</feature>
<dbReference type="PANTHER" id="PTHR23146">
    <property type="entry name" value="LEO1 PROTEIN"/>
    <property type="match status" value="1"/>
</dbReference>
<dbReference type="InterPro" id="IPR007149">
    <property type="entry name" value="Leo1"/>
</dbReference>
<dbReference type="GO" id="GO:0016593">
    <property type="term" value="C:Cdc73/Paf1 complex"/>
    <property type="evidence" value="ECO:0007669"/>
    <property type="project" value="InterPro"/>
</dbReference>
<feature type="region of interest" description="Disordered" evidence="1">
    <location>
        <begin position="1"/>
        <end position="113"/>
    </location>
</feature>
<feature type="compositionally biased region" description="Acidic residues" evidence="1">
    <location>
        <begin position="449"/>
        <end position="458"/>
    </location>
</feature>
<evidence type="ECO:0000313" key="2">
    <source>
        <dbReference type="EMBL" id="PIA19292.1"/>
    </source>
</evidence>
<dbReference type="Proteomes" id="UP000242474">
    <property type="component" value="Unassembled WGS sequence"/>
</dbReference>
<dbReference type="Pfam" id="PF04004">
    <property type="entry name" value="Leo1"/>
    <property type="match status" value="1"/>
</dbReference>
<dbReference type="GO" id="GO:0006368">
    <property type="term" value="P:transcription elongation by RNA polymerase II"/>
    <property type="evidence" value="ECO:0007669"/>
    <property type="project" value="InterPro"/>
</dbReference>
<feature type="region of interest" description="Disordered" evidence="1">
    <location>
        <begin position="289"/>
        <end position="402"/>
    </location>
</feature>
<protein>
    <recommendedName>
        <fullName evidence="4">Leo1-domain-containing protein</fullName>
    </recommendedName>
</protein>
<proteinExistence type="predicted"/>
<dbReference type="EMBL" id="KZ303487">
    <property type="protein sequence ID" value="PIA19292.1"/>
    <property type="molecule type" value="Genomic_DNA"/>
</dbReference>
<feature type="compositionally biased region" description="Basic residues" evidence="1">
    <location>
        <begin position="481"/>
        <end position="491"/>
    </location>
</feature>
<evidence type="ECO:0008006" key="4">
    <source>
        <dbReference type="Google" id="ProtNLM"/>
    </source>
</evidence>
<keyword evidence="3" id="KW-1185">Reference proteome</keyword>
<accession>A0A2G5BJY8</accession>
<feature type="compositionally biased region" description="Basic and acidic residues" evidence="1">
    <location>
        <begin position="332"/>
        <end position="362"/>
    </location>
</feature>
<feature type="region of interest" description="Disordered" evidence="1">
    <location>
        <begin position="446"/>
        <end position="505"/>
    </location>
</feature>
<feature type="compositionally biased region" description="Acidic residues" evidence="1">
    <location>
        <begin position="496"/>
        <end position="505"/>
    </location>
</feature>
<dbReference type="AlphaFoldDB" id="A0A2G5BJY8"/>
<dbReference type="PANTHER" id="PTHR23146:SF0">
    <property type="entry name" value="RNA POLYMERASE-ASSOCIATED PROTEIN LEO1"/>
    <property type="match status" value="1"/>
</dbReference>
<sequence length="505" mass="56626">MSDLFGSSSGLSDLESDSFSAPQTPTSPRKGISLQQQDQRSDGTPPPRDDLFGSDEDEDAANGHTGNVDNLFGSDEDEEMPARVRTREEDSASERDERSDQEAAEDESREQVRVMSARVPVLPTPNTSQRRYVISRTPNILQLEPTPFSADTYEDILEEEHRIAEKHGYKSAVTPELASATEGMIANTVRWRRVTGSDGTIRRESNARLVRWSDGSTTLVIGGRTPETYGINTEQLMDTDKEQHYYAAAHYSRELLMQSHARLAENWLLRPSRQSAQTRSAVALLLDRVRGKATGEKPQQGSTAGTSASRARHAAGARAARTRFMVLDEDPELRAKREEQEEEKRERQRKREERIRERKELRIGQPSRGTYAGTGGDYSDEDREPEYASIEGSDTGVLYGRGHAPRRVAERVGGARPIAARAHSSYVDEDDDGFIVDDDVELEVGPRDEFDEEEEEELAAQQLKNSKHMVYDDDESDGGRQRHGRNAKPRRALVSDDSDDDLDEF</sequence>
<gene>
    <name evidence="2" type="ORF">COEREDRAFT_5806</name>
</gene>
<evidence type="ECO:0000256" key="1">
    <source>
        <dbReference type="SAM" id="MobiDB-lite"/>
    </source>
</evidence>
<organism evidence="2 3">
    <name type="scientific">Coemansia reversa (strain ATCC 12441 / NRRL 1564)</name>
    <dbReference type="NCBI Taxonomy" id="763665"/>
    <lineage>
        <taxon>Eukaryota</taxon>
        <taxon>Fungi</taxon>
        <taxon>Fungi incertae sedis</taxon>
        <taxon>Zoopagomycota</taxon>
        <taxon>Kickxellomycotina</taxon>
        <taxon>Kickxellomycetes</taxon>
        <taxon>Kickxellales</taxon>
        <taxon>Kickxellaceae</taxon>
        <taxon>Coemansia</taxon>
    </lineage>
</organism>
<reference evidence="2 3" key="1">
    <citation type="journal article" date="2015" name="Genome Biol. Evol.">
        <title>Phylogenomic analyses indicate that early fungi evolved digesting cell walls of algal ancestors of land plants.</title>
        <authorList>
            <person name="Chang Y."/>
            <person name="Wang S."/>
            <person name="Sekimoto S."/>
            <person name="Aerts A.L."/>
            <person name="Choi C."/>
            <person name="Clum A."/>
            <person name="LaButti K.M."/>
            <person name="Lindquist E.A."/>
            <person name="Yee Ngan C."/>
            <person name="Ohm R.A."/>
            <person name="Salamov A.A."/>
            <person name="Grigoriev I.V."/>
            <person name="Spatafora J.W."/>
            <person name="Berbee M.L."/>
        </authorList>
    </citation>
    <scope>NUCLEOTIDE SEQUENCE [LARGE SCALE GENOMIC DNA]</scope>
    <source>
        <strain evidence="2 3">NRRL 1564</strain>
    </source>
</reference>
<feature type="compositionally biased region" description="Basic and acidic residues" evidence="1">
    <location>
        <begin position="80"/>
        <end position="101"/>
    </location>
</feature>
<name>A0A2G5BJY8_COERN</name>
<dbReference type="STRING" id="763665.A0A2G5BJY8"/>